<dbReference type="CTD" id="78775090"/>
<dbReference type="AlphaFoldDB" id="A0A6A5H8W8"/>
<sequence length="171" mass="19880">MSPMKTMKNNNTEDLRRLNGVHIVPTLLRFKSDRLRVIMNGVSINLYNPKEATKRFLKTSKPGVMPVVRDNIVNAVTAIRGEMGDPYVAKYEQTLEKENSDLLFYSDGIQLDLTVSNFDVSFVNIDTEIMVFVDFIHKIRSKKKWFWEMSITKNREMYKIENAVLKLLLCI</sequence>
<protein>
    <recommendedName>
        <fullName evidence="3">Thioredoxin domain-containing protein</fullName>
    </recommendedName>
</protein>
<dbReference type="GeneID" id="78775090"/>
<dbReference type="KEGG" id="crq:GCK72_011105"/>
<dbReference type="EMBL" id="WUAV01000003">
    <property type="protein sequence ID" value="KAF1762842.1"/>
    <property type="molecule type" value="Genomic_DNA"/>
</dbReference>
<reference evidence="1 2" key="1">
    <citation type="submission" date="2019-12" db="EMBL/GenBank/DDBJ databases">
        <title>Chromosome-level assembly of the Caenorhabditis remanei genome.</title>
        <authorList>
            <person name="Teterina A.A."/>
            <person name="Willis J.H."/>
            <person name="Phillips P.C."/>
        </authorList>
    </citation>
    <scope>NUCLEOTIDE SEQUENCE [LARGE SCALE GENOMIC DNA]</scope>
    <source>
        <strain evidence="1 2">PX506</strain>
        <tissue evidence="1">Whole organism</tissue>
    </source>
</reference>
<evidence type="ECO:0000313" key="1">
    <source>
        <dbReference type="EMBL" id="KAF1762842.1"/>
    </source>
</evidence>
<name>A0A6A5H8W8_CAERE</name>
<dbReference type="RefSeq" id="XP_053587798.1">
    <property type="nucleotide sequence ID" value="XM_053728221.1"/>
</dbReference>
<comment type="caution">
    <text evidence="1">The sequence shown here is derived from an EMBL/GenBank/DDBJ whole genome shotgun (WGS) entry which is preliminary data.</text>
</comment>
<accession>A0A6A5H8W8</accession>
<proteinExistence type="predicted"/>
<evidence type="ECO:0008006" key="3">
    <source>
        <dbReference type="Google" id="ProtNLM"/>
    </source>
</evidence>
<organism evidence="1 2">
    <name type="scientific">Caenorhabditis remanei</name>
    <name type="common">Caenorhabditis vulgaris</name>
    <dbReference type="NCBI Taxonomy" id="31234"/>
    <lineage>
        <taxon>Eukaryota</taxon>
        <taxon>Metazoa</taxon>
        <taxon>Ecdysozoa</taxon>
        <taxon>Nematoda</taxon>
        <taxon>Chromadorea</taxon>
        <taxon>Rhabditida</taxon>
        <taxon>Rhabditina</taxon>
        <taxon>Rhabditomorpha</taxon>
        <taxon>Rhabditoidea</taxon>
        <taxon>Rhabditidae</taxon>
        <taxon>Peloderinae</taxon>
        <taxon>Caenorhabditis</taxon>
    </lineage>
</organism>
<dbReference type="Proteomes" id="UP000483820">
    <property type="component" value="Chromosome III"/>
</dbReference>
<gene>
    <name evidence="1" type="ORF">GCK72_011105</name>
</gene>
<evidence type="ECO:0000313" key="2">
    <source>
        <dbReference type="Proteomes" id="UP000483820"/>
    </source>
</evidence>